<sequence>MALSLSTFPAKTLTTKTVITHFPQNPKTLILEQCKTTRDLNQVHAHLIKTRLVHHPSVVEPLLESATLLVSDATIEYAESIFCALENPDSSAYNVMIRGYTKKELPEKAILLFRQMIEQMVEPDEFTFPSILKACSRLRASREGEQIHTHVLKLQNGFGSKEFVENALVFMYASYGRVNLARQMFDEMSKRSAITWNAMFSGYVRAGYWQEVIGLFRKMIEMDVGFNEVTLISVLTACGRVRDLDLGEWIYEYVESNAFKKCVVMDGANSRSS</sequence>
<dbReference type="PANTHER" id="PTHR47926">
    <property type="entry name" value="PENTATRICOPEPTIDE REPEAT-CONTAINING PROTEIN"/>
    <property type="match status" value="1"/>
</dbReference>
<evidence type="ECO:0000313" key="4">
    <source>
        <dbReference type="Proteomes" id="UP000834106"/>
    </source>
</evidence>
<evidence type="ECO:0000256" key="1">
    <source>
        <dbReference type="ARBA" id="ARBA00022737"/>
    </source>
</evidence>
<keyword evidence="1" id="KW-0677">Repeat</keyword>
<name>A0AAD2DMB0_9LAMI</name>
<feature type="repeat" description="PPR" evidence="2">
    <location>
        <begin position="192"/>
        <end position="226"/>
    </location>
</feature>
<dbReference type="Proteomes" id="UP000834106">
    <property type="component" value="Chromosome 3"/>
</dbReference>
<dbReference type="Pfam" id="PF13041">
    <property type="entry name" value="PPR_2"/>
    <property type="match status" value="1"/>
</dbReference>
<accession>A0AAD2DMB0</accession>
<evidence type="ECO:0008006" key="5">
    <source>
        <dbReference type="Google" id="ProtNLM"/>
    </source>
</evidence>
<dbReference type="FunFam" id="1.25.40.10:FF:000427">
    <property type="entry name" value="Pentatricopeptide repeat-containing protein chloroplastic"/>
    <property type="match status" value="1"/>
</dbReference>
<evidence type="ECO:0000256" key="2">
    <source>
        <dbReference type="PROSITE-ProRule" id="PRU00708"/>
    </source>
</evidence>
<dbReference type="PANTHER" id="PTHR47926:SF436">
    <property type="entry name" value="PENTATRICOPEPTIDE REPEAT-CONTAINING PROTEIN ELI1, CHLOROPLASTIC-LIKE ISOFORM X2"/>
    <property type="match status" value="1"/>
</dbReference>
<dbReference type="Gene3D" id="1.25.40.10">
    <property type="entry name" value="Tetratricopeptide repeat domain"/>
    <property type="match status" value="2"/>
</dbReference>
<dbReference type="GO" id="GO:0003723">
    <property type="term" value="F:RNA binding"/>
    <property type="evidence" value="ECO:0007669"/>
    <property type="project" value="InterPro"/>
</dbReference>
<proteinExistence type="predicted"/>
<protein>
    <recommendedName>
        <fullName evidence="5">Pentatricopeptide repeat-containing protein</fullName>
    </recommendedName>
</protein>
<dbReference type="Pfam" id="PF01535">
    <property type="entry name" value="PPR"/>
    <property type="match status" value="2"/>
</dbReference>
<keyword evidence="4" id="KW-1185">Reference proteome</keyword>
<dbReference type="GO" id="GO:0009451">
    <property type="term" value="P:RNA modification"/>
    <property type="evidence" value="ECO:0007669"/>
    <property type="project" value="InterPro"/>
</dbReference>
<feature type="repeat" description="PPR" evidence="2">
    <location>
        <begin position="89"/>
        <end position="123"/>
    </location>
</feature>
<dbReference type="InterPro" id="IPR002885">
    <property type="entry name" value="PPR_rpt"/>
</dbReference>
<dbReference type="AlphaFoldDB" id="A0AAD2DMB0"/>
<evidence type="ECO:0000313" key="3">
    <source>
        <dbReference type="EMBL" id="CAI9757408.1"/>
    </source>
</evidence>
<dbReference type="InterPro" id="IPR011990">
    <property type="entry name" value="TPR-like_helical_dom_sf"/>
</dbReference>
<dbReference type="PROSITE" id="PS51375">
    <property type="entry name" value="PPR"/>
    <property type="match status" value="2"/>
</dbReference>
<organism evidence="3 4">
    <name type="scientific">Fraxinus pennsylvanica</name>
    <dbReference type="NCBI Taxonomy" id="56036"/>
    <lineage>
        <taxon>Eukaryota</taxon>
        <taxon>Viridiplantae</taxon>
        <taxon>Streptophyta</taxon>
        <taxon>Embryophyta</taxon>
        <taxon>Tracheophyta</taxon>
        <taxon>Spermatophyta</taxon>
        <taxon>Magnoliopsida</taxon>
        <taxon>eudicotyledons</taxon>
        <taxon>Gunneridae</taxon>
        <taxon>Pentapetalae</taxon>
        <taxon>asterids</taxon>
        <taxon>lamiids</taxon>
        <taxon>Lamiales</taxon>
        <taxon>Oleaceae</taxon>
        <taxon>Oleeae</taxon>
        <taxon>Fraxinus</taxon>
    </lineage>
</organism>
<reference evidence="3" key="1">
    <citation type="submission" date="2023-05" db="EMBL/GenBank/DDBJ databases">
        <authorList>
            <person name="Huff M."/>
        </authorList>
    </citation>
    <scope>NUCLEOTIDE SEQUENCE</scope>
</reference>
<dbReference type="InterPro" id="IPR046960">
    <property type="entry name" value="PPR_At4g14850-like_plant"/>
</dbReference>
<dbReference type="EMBL" id="OU503038">
    <property type="protein sequence ID" value="CAI9757408.1"/>
    <property type="molecule type" value="Genomic_DNA"/>
</dbReference>
<dbReference type="NCBIfam" id="TIGR00756">
    <property type="entry name" value="PPR"/>
    <property type="match status" value="2"/>
</dbReference>
<gene>
    <name evidence="3" type="ORF">FPE_LOCUS4838</name>
</gene>